<feature type="region of interest" description="Disordered" evidence="2">
    <location>
        <begin position="709"/>
        <end position="735"/>
    </location>
</feature>
<dbReference type="Proteomes" id="UP000215453">
    <property type="component" value="Chromosome 9"/>
</dbReference>
<evidence type="ECO:0000256" key="1">
    <source>
        <dbReference type="SAM" id="Coils"/>
    </source>
</evidence>
<protein>
    <recommendedName>
        <fullName evidence="3">DUF7168 domain-containing protein</fullName>
    </recommendedName>
</protein>
<feature type="compositionally biased region" description="Low complexity" evidence="2">
    <location>
        <begin position="151"/>
        <end position="166"/>
    </location>
</feature>
<feature type="coiled-coil region" evidence="1">
    <location>
        <begin position="536"/>
        <end position="579"/>
    </location>
</feature>
<reference evidence="4 5" key="1">
    <citation type="submission" date="2016-10" db="EMBL/GenBank/DDBJ databases">
        <authorList>
            <person name="Varghese N."/>
        </authorList>
    </citation>
    <scope>NUCLEOTIDE SEQUENCE [LARGE SCALE GENOMIC DNA]</scope>
</reference>
<feature type="compositionally biased region" description="Basic and acidic residues" evidence="2">
    <location>
        <begin position="627"/>
        <end position="646"/>
    </location>
</feature>
<feature type="domain" description="DUF7168" evidence="3">
    <location>
        <begin position="441"/>
        <end position="558"/>
    </location>
</feature>
<keyword evidence="1" id="KW-0175">Coiled coil</keyword>
<evidence type="ECO:0000256" key="2">
    <source>
        <dbReference type="SAM" id="MobiDB-lite"/>
    </source>
</evidence>
<feature type="compositionally biased region" description="Polar residues" evidence="2">
    <location>
        <begin position="133"/>
        <end position="150"/>
    </location>
</feature>
<feature type="region of interest" description="Disordered" evidence="2">
    <location>
        <begin position="55"/>
        <end position="197"/>
    </location>
</feature>
<evidence type="ECO:0000259" key="3">
    <source>
        <dbReference type="Pfam" id="PF23771"/>
    </source>
</evidence>
<sequence>MWSAFGVFSRPTLRAMHEEMGRFLAQDEEQNVQQNAASQTHVPHQINDSAARVHSEGHIQGGHTHQETYPLGERPMPGAFTTTPPPEIDSGSAMDRSSLRQDSLTGESQTASEADGQAAPLGFFATGAKGSAREQSSTPAARDSTVLSSNSHTLPQSSGSSSLDPSIINISHSQVPGAPGTPPGNASYTPMSDHEKLVKQRRLDDRIFWRQAEMRAPQVPPISKPLSVARISASSGVGRTTAFLLDSDPRPGQMGSGNEDDGEVLQGTKSSSKPHAVSIISVGSSDNEESSASAQPVPQNRPSGPPSNSSIPQKRPLLNSAGGDSGHNNDEEERVETLAPPPTKPSNKRPKLGPQSLYVAEVDETGQTSTSDCAEADMVRLRSLFAVIDSNGNEREMMNAASQAARLTRKWNLTKADVITHFEGREDLSGYNIVNIKRRDGNKELPVRLDEWTGDLAAAMDLFFQTGYCTGGHYTYAKGRYMKEYVTVTFAGLADNTAASAHAFARIYNDVSRWALEYKGIPARSSYCRGVCRTLNDLGERELAREMRTAKKAEKRNLARRILQENKERQAQIDRLKTDCYKNAEGNQAYPRLYTIAQLTECFTAEDTVDLRNSDNEGREDDDDGELDTREQDELDRGIWESKMPDLPHNSSGQPAPNTSSKPEGKSEAGWKDAMSLVQFRKNNAECIKHVQKTKLMIKALGVWRSQAKTHDQAAFDQGKKDGKKIDVKGRAIDE</sequence>
<organism evidence="4 5">
    <name type="scientific">Zymoseptoria tritici ST99CH_1A5</name>
    <dbReference type="NCBI Taxonomy" id="1276529"/>
    <lineage>
        <taxon>Eukaryota</taxon>
        <taxon>Fungi</taxon>
        <taxon>Dikarya</taxon>
        <taxon>Ascomycota</taxon>
        <taxon>Pezizomycotina</taxon>
        <taxon>Dothideomycetes</taxon>
        <taxon>Dothideomycetidae</taxon>
        <taxon>Mycosphaerellales</taxon>
        <taxon>Mycosphaerellaceae</taxon>
        <taxon>Zymoseptoria</taxon>
    </lineage>
</organism>
<proteinExistence type="predicted"/>
<feature type="compositionally biased region" description="Polar residues" evidence="2">
    <location>
        <begin position="281"/>
        <end position="312"/>
    </location>
</feature>
<evidence type="ECO:0000313" key="5">
    <source>
        <dbReference type="Proteomes" id="UP000215453"/>
    </source>
</evidence>
<dbReference type="AlphaFoldDB" id="A0A1Y6LSR1"/>
<dbReference type="Pfam" id="PF23771">
    <property type="entry name" value="DUF7168"/>
    <property type="match status" value="1"/>
</dbReference>
<feature type="region of interest" description="Disordered" evidence="2">
    <location>
        <begin position="242"/>
        <end position="354"/>
    </location>
</feature>
<dbReference type="EMBL" id="LT882684">
    <property type="protein sequence ID" value="SMY27453.1"/>
    <property type="molecule type" value="Genomic_DNA"/>
</dbReference>
<accession>A0A1Y6LSR1</accession>
<feature type="region of interest" description="Disordered" evidence="2">
    <location>
        <begin position="611"/>
        <end position="670"/>
    </location>
</feature>
<dbReference type="InterPro" id="IPR055592">
    <property type="entry name" value="DUF7168"/>
</dbReference>
<name>A0A1Y6LSR1_ZYMTR</name>
<feature type="compositionally biased region" description="Polar residues" evidence="2">
    <location>
        <begin position="100"/>
        <end position="112"/>
    </location>
</feature>
<gene>
    <name evidence="4" type="ORF">ZT1A5_G8898</name>
</gene>
<evidence type="ECO:0000313" key="4">
    <source>
        <dbReference type="EMBL" id="SMY27453.1"/>
    </source>
</evidence>
<feature type="compositionally biased region" description="Polar residues" evidence="2">
    <location>
        <begin position="649"/>
        <end position="662"/>
    </location>
</feature>